<keyword evidence="3" id="KW-0560">Oxidoreductase</keyword>
<dbReference type="PANTHER" id="PTHR42847">
    <property type="entry name" value="ALKANESULFONATE MONOOXYGENASE"/>
    <property type="match status" value="1"/>
</dbReference>
<accession>A0ABP5CSZ6</accession>
<evidence type="ECO:0000256" key="2">
    <source>
        <dbReference type="ARBA" id="ARBA00022643"/>
    </source>
</evidence>
<protein>
    <submittedName>
        <fullName evidence="6">LLM class flavin-dependent oxidoreductase</fullName>
    </submittedName>
</protein>
<dbReference type="EMBL" id="BAAANN010000018">
    <property type="protein sequence ID" value="GAA1968368.1"/>
    <property type="molecule type" value="Genomic_DNA"/>
</dbReference>
<organism evidence="6 7">
    <name type="scientific">Amycolatopsis minnesotensis</name>
    <dbReference type="NCBI Taxonomy" id="337894"/>
    <lineage>
        <taxon>Bacteria</taxon>
        <taxon>Bacillati</taxon>
        <taxon>Actinomycetota</taxon>
        <taxon>Actinomycetes</taxon>
        <taxon>Pseudonocardiales</taxon>
        <taxon>Pseudonocardiaceae</taxon>
        <taxon>Amycolatopsis</taxon>
    </lineage>
</organism>
<keyword evidence="4" id="KW-0503">Monooxygenase</keyword>
<evidence type="ECO:0000256" key="4">
    <source>
        <dbReference type="ARBA" id="ARBA00023033"/>
    </source>
</evidence>
<evidence type="ECO:0000313" key="6">
    <source>
        <dbReference type="EMBL" id="GAA1968368.1"/>
    </source>
</evidence>
<dbReference type="Pfam" id="PF00296">
    <property type="entry name" value="Bac_luciferase"/>
    <property type="match status" value="1"/>
</dbReference>
<keyword evidence="2" id="KW-0288">FMN</keyword>
<keyword evidence="1" id="KW-0285">Flavoprotein</keyword>
<dbReference type="SUPFAM" id="SSF51679">
    <property type="entry name" value="Bacterial luciferase-like"/>
    <property type="match status" value="1"/>
</dbReference>
<dbReference type="InterPro" id="IPR050172">
    <property type="entry name" value="SsuD_RutA_monooxygenase"/>
</dbReference>
<gene>
    <name evidence="6" type="ORF">GCM10009754_46690</name>
</gene>
<dbReference type="InterPro" id="IPR036661">
    <property type="entry name" value="Luciferase-like_sf"/>
</dbReference>
<dbReference type="InterPro" id="IPR011251">
    <property type="entry name" value="Luciferase-like_dom"/>
</dbReference>
<evidence type="ECO:0000256" key="1">
    <source>
        <dbReference type="ARBA" id="ARBA00022630"/>
    </source>
</evidence>
<dbReference type="Proteomes" id="UP001501116">
    <property type="component" value="Unassembled WGS sequence"/>
</dbReference>
<sequence length="284" mass="29773">MTVDIGLFLPYLGDATSKQNLAEAARFAEETGLDTLWTGDNLSMGSTPIIDATLALATAAAVTERIELGLGVLLPALRGAEWAAKQIGGLQHLSGNRLLLGVGLGGGDEFKALGITDRGRRTDEFLEALPSLLSGEAPLKLAPAVPVPPVWIGGSSTAALRRTARFGDGWLADWITPGELRVHGETLRELAAEHGRPAPALAAVVTGEVLSGQDSREDALHRFADLFGFRPADIRDQFVTGSTAQVAEKLAEFAEAGAGKIAFISGGDWRATCANLGEIRALLT</sequence>
<proteinExistence type="predicted"/>
<comment type="caution">
    <text evidence="6">The sequence shown here is derived from an EMBL/GenBank/DDBJ whole genome shotgun (WGS) entry which is preliminary data.</text>
</comment>
<feature type="domain" description="Luciferase-like" evidence="5">
    <location>
        <begin position="16"/>
        <end position="227"/>
    </location>
</feature>
<evidence type="ECO:0000259" key="5">
    <source>
        <dbReference type="Pfam" id="PF00296"/>
    </source>
</evidence>
<reference evidence="7" key="1">
    <citation type="journal article" date="2019" name="Int. J. Syst. Evol. Microbiol.">
        <title>The Global Catalogue of Microorganisms (GCM) 10K type strain sequencing project: providing services to taxonomists for standard genome sequencing and annotation.</title>
        <authorList>
            <consortium name="The Broad Institute Genomics Platform"/>
            <consortium name="The Broad Institute Genome Sequencing Center for Infectious Disease"/>
            <person name="Wu L."/>
            <person name="Ma J."/>
        </authorList>
    </citation>
    <scope>NUCLEOTIDE SEQUENCE [LARGE SCALE GENOMIC DNA]</scope>
    <source>
        <strain evidence="7">JCM 14545</strain>
    </source>
</reference>
<evidence type="ECO:0000256" key="3">
    <source>
        <dbReference type="ARBA" id="ARBA00023002"/>
    </source>
</evidence>
<evidence type="ECO:0000313" key="7">
    <source>
        <dbReference type="Proteomes" id="UP001501116"/>
    </source>
</evidence>
<dbReference type="Gene3D" id="3.20.20.30">
    <property type="entry name" value="Luciferase-like domain"/>
    <property type="match status" value="1"/>
</dbReference>
<dbReference type="PANTHER" id="PTHR42847:SF4">
    <property type="entry name" value="ALKANESULFONATE MONOOXYGENASE-RELATED"/>
    <property type="match status" value="1"/>
</dbReference>
<keyword evidence="7" id="KW-1185">Reference proteome</keyword>
<dbReference type="RefSeq" id="WP_344422512.1">
    <property type="nucleotide sequence ID" value="NZ_BAAANN010000018.1"/>
</dbReference>
<name>A0ABP5CSZ6_9PSEU</name>